<reference evidence="2" key="1">
    <citation type="submission" date="2011-07" db="EMBL/GenBank/DDBJ databases">
        <title>Divergent evolution of antigenic variation in African trypanosomes.</title>
        <authorList>
            <person name="Jackson A.P."/>
            <person name="Berry A."/>
            <person name="Allison H.C."/>
            <person name="Burton P."/>
            <person name="Anderson J."/>
            <person name="Aslett M."/>
            <person name="Brown R."/>
            <person name="Corton N."/>
            <person name="Harris D."/>
            <person name="Hauser H."/>
            <person name="Gamble J."/>
            <person name="Gilderthorp R."/>
            <person name="McQuillan J."/>
            <person name="Quail M.A."/>
            <person name="Sanders M."/>
            <person name="Van Tonder A."/>
            <person name="Ginger M.L."/>
            <person name="Donelson J.E."/>
            <person name="Field M.C."/>
            <person name="Barry J.D."/>
            <person name="Berriman M."/>
            <person name="Hertz-Fowler C."/>
        </authorList>
    </citation>
    <scope>NUCLEOTIDE SEQUENCE [LARGE SCALE GENOMIC DNA]</scope>
    <source>
        <strain evidence="2">IL3000</strain>
    </source>
</reference>
<reference evidence="1 2" key="2">
    <citation type="journal article" date="2012" name="Proc. Natl. Acad. Sci. U.S.A.">
        <title>Antigenic diversity is generated by distinct evolutionary mechanisms in African trypanosome species.</title>
        <authorList>
            <person name="Jackson A.P."/>
            <person name="Berry A."/>
            <person name="Aslett M."/>
            <person name="Allison H.C."/>
            <person name="Burton P."/>
            <person name="Vavrova-Anderson J."/>
            <person name="Brown R."/>
            <person name="Browne H."/>
            <person name="Corton N."/>
            <person name="Hauser H."/>
            <person name="Gamble J."/>
            <person name="Gilderthorp R."/>
            <person name="Marcello L."/>
            <person name="McQuillan J."/>
            <person name="Otto T.D."/>
            <person name="Quail M.A."/>
            <person name="Sanders M.J."/>
            <person name="van Tonder A."/>
            <person name="Ginger M.L."/>
            <person name="Field M.C."/>
            <person name="Barry J.D."/>
            <person name="Hertz-Fowler C."/>
            <person name="Berriman M."/>
        </authorList>
    </citation>
    <scope>NUCLEOTIDE SEQUENCE [LARGE SCALE GENOMIC DNA]</scope>
    <source>
        <strain evidence="1 2">IL3000</strain>
    </source>
</reference>
<gene>
    <name evidence="1" type="ORF">TCIL3000_0_26520</name>
</gene>
<dbReference type="EMBL" id="CAEQ01000412">
    <property type="protein sequence ID" value="CCD11697.1"/>
    <property type="molecule type" value="Genomic_DNA"/>
</dbReference>
<name>F9W3H9_TRYCI</name>
<keyword evidence="2" id="KW-1185">Reference proteome</keyword>
<proteinExistence type="predicted"/>
<evidence type="ECO:0000313" key="1">
    <source>
        <dbReference type="EMBL" id="CCD11697.1"/>
    </source>
</evidence>
<dbReference type="AlphaFoldDB" id="F9W3H9"/>
<organism evidence="1 2">
    <name type="scientific">Trypanosoma congolense (strain IL3000)</name>
    <dbReference type="NCBI Taxonomy" id="1068625"/>
    <lineage>
        <taxon>Eukaryota</taxon>
        <taxon>Discoba</taxon>
        <taxon>Euglenozoa</taxon>
        <taxon>Kinetoplastea</taxon>
        <taxon>Metakinetoplastina</taxon>
        <taxon>Trypanosomatida</taxon>
        <taxon>Trypanosomatidae</taxon>
        <taxon>Trypanosoma</taxon>
        <taxon>Nannomonas</taxon>
    </lineage>
</organism>
<accession>F9W3H9</accession>
<sequence length="140" mass="15014">MVLCGFSEIAFPGNIWNHSGFLNCFGTPLDHFTVTVSEGRFAVHDVGDAEAVFNFYRAPDTLPVIFFAVEDAGVVLDCPLQEGAFSSPFSTASFSTPGSNTSFPLPSARQGKFTAYQHSTARPRGKAIESALSKPFLAVT</sequence>
<protein>
    <submittedName>
        <fullName evidence="1">Uncharacterized protein</fullName>
    </submittedName>
</protein>
<dbReference type="Proteomes" id="UP000000702">
    <property type="component" value="Unassembled WGS sequence"/>
</dbReference>
<evidence type="ECO:0000313" key="2">
    <source>
        <dbReference type="Proteomes" id="UP000000702"/>
    </source>
</evidence>
<comment type="caution">
    <text evidence="1">The sequence shown here is derived from an EMBL/GenBank/DDBJ whole genome shotgun (WGS) entry which is preliminary data.</text>
</comment>